<reference evidence="4 5" key="1">
    <citation type="submission" date="2018-11" db="EMBL/GenBank/DDBJ databases">
        <authorList>
            <person name="Kleinhagauer T."/>
            <person name="Glaeser S.P."/>
            <person name="Spergser J."/>
            <person name="Ruckert C."/>
            <person name="Kaempfer P."/>
            <person name="Busse H.-J."/>
        </authorList>
    </citation>
    <scope>NUCLEOTIDE SEQUENCE [LARGE SCALE GENOMIC DNA]</scope>
    <source>
        <strain evidence="4 5">812CH</strain>
    </source>
</reference>
<keyword evidence="2" id="KW-0812">Transmembrane</keyword>
<dbReference type="KEGG" id="cpso:CPPEL_08490"/>
<dbReference type="InterPro" id="IPR022603">
    <property type="entry name" value="DUF3152"/>
</dbReference>
<keyword evidence="2" id="KW-0472">Membrane</keyword>
<dbReference type="AlphaFoldDB" id="A0A3G6IVJ6"/>
<feature type="compositionally biased region" description="Basic and acidic residues" evidence="1">
    <location>
        <begin position="13"/>
        <end position="27"/>
    </location>
</feature>
<accession>A0A3G6IVJ6</accession>
<dbReference type="Pfam" id="PF11350">
    <property type="entry name" value="DUF3152"/>
    <property type="match status" value="1"/>
</dbReference>
<feature type="region of interest" description="Disordered" evidence="1">
    <location>
        <begin position="1"/>
        <end position="27"/>
    </location>
</feature>
<evidence type="ECO:0000313" key="5">
    <source>
        <dbReference type="Proteomes" id="UP000271426"/>
    </source>
</evidence>
<keyword evidence="5" id="KW-1185">Reference proteome</keyword>
<feature type="region of interest" description="Disordered" evidence="1">
    <location>
        <begin position="66"/>
        <end position="108"/>
    </location>
</feature>
<sequence length="311" mass="33850">MGTHGSRARSQRPHPEDSAPSGEHRGASESPFVRFARNYGWRAYAIPVLLVITIWVLVDVFRAEPESPTPGQASVTSAESEGLVGPKPAEQTAKEIPNTELPAGAKYTENGEGTYRVVGKPGAEAGSDHKKVFKYIVEVENGLDSSVYGGDDAFAAMVDATLSNPKGWTHDKDFGFKHIDANGDEEPDLRIQLTSVGTTHSLCGHDIEMETSCFYSDGDRVILNESRWIRGATPFQGDLGAYRQYLINHEVGHGIGYANHVPCTGNGDLAPIMMQQTLSLSNSELQKINSKEVYKDDGAVCAYNPWPYPHA</sequence>
<dbReference type="Proteomes" id="UP000271426">
    <property type="component" value="Chromosome"/>
</dbReference>
<evidence type="ECO:0000259" key="3">
    <source>
        <dbReference type="Pfam" id="PF11350"/>
    </source>
</evidence>
<dbReference type="EMBL" id="CP033898">
    <property type="protein sequence ID" value="AZA09801.1"/>
    <property type="molecule type" value="Genomic_DNA"/>
</dbReference>
<evidence type="ECO:0000313" key="4">
    <source>
        <dbReference type="EMBL" id="AZA09801.1"/>
    </source>
</evidence>
<feature type="domain" description="DUF3152" evidence="3">
    <location>
        <begin position="101"/>
        <end position="309"/>
    </location>
</feature>
<feature type="compositionally biased region" description="Basic residues" evidence="1">
    <location>
        <begin position="1"/>
        <end position="12"/>
    </location>
</feature>
<name>A0A3G6IVJ6_9CORY</name>
<feature type="transmembrane region" description="Helical" evidence="2">
    <location>
        <begin position="39"/>
        <end position="58"/>
    </location>
</feature>
<evidence type="ECO:0000256" key="1">
    <source>
        <dbReference type="SAM" id="MobiDB-lite"/>
    </source>
</evidence>
<dbReference type="OrthoDB" id="9779865at2"/>
<keyword evidence="2" id="KW-1133">Transmembrane helix</keyword>
<dbReference type="SUPFAM" id="SSF55486">
    <property type="entry name" value="Metalloproteases ('zincins'), catalytic domain"/>
    <property type="match status" value="1"/>
</dbReference>
<organism evidence="4 5">
    <name type="scientific">Corynebacterium pseudopelargi</name>
    <dbReference type="NCBI Taxonomy" id="2080757"/>
    <lineage>
        <taxon>Bacteria</taxon>
        <taxon>Bacillati</taxon>
        <taxon>Actinomycetota</taxon>
        <taxon>Actinomycetes</taxon>
        <taxon>Mycobacteriales</taxon>
        <taxon>Corynebacteriaceae</taxon>
        <taxon>Corynebacterium</taxon>
    </lineage>
</organism>
<protein>
    <recommendedName>
        <fullName evidence="3">DUF3152 domain-containing protein</fullName>
    </recommendedName>
</protein>
<evidence type="ECO:0000256" key="2">
    <source>
        <dbReference type="SAM" id="Phobius"/>
    </source>
</evidence>
<proteinExistence type="predicted"/>
<gene>
    <name evidence="4" type="ORF">CPPEL_08490</name>
</gene>
<feature type="compositionally biased region" description="Polar residues" evidence="1">
    <location>
        <begin position="69"/>
        <end position="79"/>
    </location>
</feature>